<dbReference type="EMBL" id="WJQU01000002">
    <property type="protein sequence ID" value="KAJ6642674.1"/>
    <property type="molecule type" value="Genomic_DNA"/>
</dbReference>
<evidence type="ECO:0000313" key="2">
    <source>
        <dbReference type="EMBL" id="KAJ6642674.1"/>
    </source>
</evidence>
<feature type="non-terminal residue" evidence="2">
    <location>
        <position position="1"/>
    </location>
</feature>
<dbReference type="PANTHER" id="PTHR34153">
    <property type="entry name" value="SI:CH211-262H13.3-RELATED-RELATED"/>
    <property type="match status" value="1"/>
</dbReference>
<feature type="domain" description="DUF4806" evidence="1">
    <location>
        <begin position="76"/>
        <end position="157"/>
    </location>
</feature>
<name>A0A9Q0S2X2_9DIPT</name>
<comment type="caution">
    <text evidence="2">The sequence shown here is derived from an EMBL/GenBank/DDBJ whole genome shotgun (WGS) entry which is preliminary data.</text>
</comment>
<evidence type="ECO:0000313" key="3">
    <source>
        <dbReference type="Proteomes" id="UP001151699"/>
    </source>
</evidence>
<reference evidence="2" key="1">
    <citation type="submission" date="2022-07" db="EMBL/GenBank/DDBJ databases">
        <authorList>
            <person name="Trinca V."/>
            <person name="Uliana J.V.C."/>
            <person name="Torres T.T."/>
            <person name="Ward R.J."/>
            <person name="Monesi N."/>
        </authorList>
    </citation>
    <scope>NUCLEOTIDE SEQUENCE</scope>
    <source>
        <strain evidence="2">HSMRA1968</strain>
        <tissue evidence="2">Whole embryos</tissue>
    </source>
</reference>
<dbReference type="PANTHER" id="PTHR34153:SF2">
    <property type="entry name" value="SI:CH211-262H13.3-RELATED"/>
    <property type="match status" value="1"/>
</dbReference>
<dbReference type="InterPro" id="IPR032071">
    <property type="entry name" value="DUF4806"/>
</dbReference>
<evidence type="ECO:0000259" key="1">
    <source>
        <dbReference type="Pfam" id="PF16064"/>
    </source>
</evidence>
<proteinExistence type="predicted"/>
<dbReference type="OrthoDB" id="6605095at2759"/>
<keyword evidence="3" id="KW-1185">Reference proteome</keyword>
<dbReference type="Proteomes" id="UP001151699">
    <property type="component" value="Chromosome B"/>
</dbReference>
<sequence length="211" mass="25734">MGQLRMVGSDQSRMLGKHDYGFRSSGQSYMQGSDHSQVRFQARRDDYRNTRFRNREMVQSDRYVDDFEDFEELDGKFPIRKKRYVEELEYSIRADLEFRFLLLSRMNELGGNKYEKCIREKMKYLFTNQVLECYTWRGTKEKDAFMQFKSLNNLILRSVRDLFPSTERHEYKEYMKLWLKHAKTRQRMVAYVYPERNSEEIDSDEDDDDNE</sequence>
<accession>A0A9Q0S2X2</accession>
<organism evidence="2 3">
    <name type="scientific">Pseudolycoriella hygida</name>
    <dbReference type="NCBI Taxonomy" id="35572"/>
    <lineage>
        <taxon>Eukaryota</taxon>
        <taxon>Metazoa</taxon>
        <taxon>Ecdysozoa</taxon>
        <taxon>Arthropoda</taxon>
        <taxon>Hexapoda</taxon>
        <taxon>Insecta</taxon>
        <taxon>Pterygota</taxon>
        <taxon>Neoptera</taxon>
        <taxon>Endopterygota</taxon>
        <taxon>Diptera</taxon>
        <taxon>Nematocera</taxon>
        <taxon>Sciaroidea</taxon>
        <taxon>Sciaridae</taxon>
        <taxon>Pseudolycoriella</taxon>
    </lineage>
</organism>
<dbReference type="AlphaFoldDB" id="A0A9Q0S2X2"/>
<gene>
    <name evidence="2" type="ORF">Bhyg_07627</name>
</gene>
<dbReference type="Pfam" id="PF16064">
    <property type="entry name" value="DUF4806"/>
    <property type="match status" value="1"/>
</dbReference>
<protein>
    <recommendedName>
        <fullName evidence="1">DUF4806 domain-containing protein</fullName>
    </recommendedName>
</protein>